<evidence type="ECO:0000256" key="5">
    <source>
        <dbReference type="ARBA" id="ARBA00022840"/>
    </source>
</evidence>
<protein>
    <recommendedName>
        <fullName evidence="8">Cytidylate kinase</fullName>
        <shortName evidence="8">CK</shortName>
        <ecNumber evidence="8">2.7.4.25</ecNumber>
    </recommendedName>
    <alternativeName>
        <fullName evidence="8">Cytidine monophosphate kinase</fullName>
        <shortName evidence="8">CMP kinase</shortName>
    </alternativeName>
</protein>
<dbReference type="PANTHER" id="PTHR21299:SF2">
    <property type="entry name" value="CYTIDYLATE KINASE"/>
    <property type="match status" value="1"/>
</dbReference>
<dbReference type="GO" id="GO:0006220">
    <property type="term" value="P:pyrimidine nucleotide metabolic process"/>
    <property type="evidence" value="ECO:0007669"/>
    <property type="project" value="UniProtKB-UniRule"/>
</dbReference>
<proteinExistence type="inferred from homology"/>
<evidence type="ECO:0000256" key="6">
    <source>
        <dbReference type="ARBA" id="ARBA00047615"/>
    </source>
</evidence>
<dbReference type="STRING" id="694427.Palpr_2796"/>
<dbReference type="GO" id="GO:0036430">
    <property type="term" value="F:CMP kinase activity"/>
    <property type="evidence" value="ECO:0007669"/>
    <property type="project" value="RHEA"/>
</dbReference>
<dbReference type="PANTHER" id="PTHR21299">
    <property type="entry name" value="CYTIDYLATE KINASE/PANTOATE-BETA-ALANINE LIGASE"/>
    <property type="match status" value="1"/>
</dbReference>
<dbReference type="SUPFAM" id="SSF52540">
    <property type="entry name" value="P-loop containing nucleoside triphosphate hydrolases"/>
    <property type="match status" value="1"/>
</dbReference>
<dbReference type="Pfam" id="PF02224">
    <property type="entry name" value="Cytidylate_kin"/>
    <property type="match status" value="1"/>
</dbReference>
<gene>
    <name evidence="8" type="primary">cmk</name>
    <name evidence="10" type="ordered locus">Palpr_2796</name>
</gene>
<dbReference type="OrthoDB" id="9807434at2"/>
<dbReference type="GO" id="GO:0005524">
    <property type="term" value="F:ATP binding"/>
    <property type="evidence" value="ECO:0007669"/>
    <property type="project" value="UniProtKB-UniRule"/>
</dbReference>
<dbReference type="InterPro" id="IPR003136">
    <property type="entry name" value="Cytidylate_kin"/>
</dbReference>
<sequence>MKKIVVAIDGFSSCGKSTMAKELAREAGYIYVDTGAMYRAVSLYCIQNGWMTDSEINAEELEKHIHSIRIEFKPNAEGKADTYLNGQNVENEIRTLEVANGASRVSTLGFVRRELVRQQQLMGVEKGIVMDGRDIGTVVFPQAELKIFLTASPEIRAQRRLDEMAAKGEKVDFEEVLANVKERDERDQTRAESPLRKADDAIVIDNSALSRSEQTEILRTLFAEKTLD</sequence>
<evidence type="ECO:0000313" key="11">
    <source>
        <dbReference type="Proteomes" id="UP000008718"/>
    </source>
</evidence>
<evidence type="ECO:0000256" key="8">
    <source>
        <dbReference type="HAMAP-Rule" id="MF_00238"/>
    </source>
</evidence>
<dbReference type="RefSeq" id="WP_013446294.1">
    <property type="nucleotide sequence ID" value="NC_014734.1"/>
</dbReference>
<reference key="1">
    <citation type="submission" date="2010-11" db="EMBL/GenBank/DDBJ databases">
        <title>The complete genome of Paludibacter propionicigenes DSM 17365.</title>
        <authorList>
            <consortium name="US DOE Joint Genome Institute (JGI-PGF)"/>
            <person name="Lucas S."/>
            <person name="Copeland A."/>
            <person name="Lapidus A."/>
            <person name="Bruce D."/>
            <person name="Goodwin L."/>
            <person name="Pitluck S."/>
            <person name="Kyrpides N."/>
            <person name="Mavromatis K."/>
            <person name="Ivanova N."/>
            <person name="Munk A.C."/>
            <person name="Brettin T."/>
            <person name="Detter J.C."/>
            <person name="Han C."/>
            <person name="Tapia R."/>
            <person name="Land M."/>
            <person name="Hauser L."/>
            <person name="Markowitz V."/>
            <person name="Cheng J.-F."/>
            <person name="Hugenholtz P."/>
            <person name="Woyke T."/>
            <person name="Wu D."/>
            <person name="Gronow S."/>
            <person name="Wellnitz S."/>
            <person name="Brambilla E."/>
            <person name="Klenk H.-P."/>
            <person name="Eisen J.A."/>
        </authorList>
    </citation>
    <scope>NUCLEOTIDE SEQUENCE</scope>
    <source>
        <strain>WB4</strain>
    </source>
</reference>
<dbReference type="InterPro" id="IPR027417">
    <property type="entry name" value="P-loop_NTPase"/>
</dbReference>
<evidence type="ECO:0000256" key="3">
    <source>
        <dbReference type="ARBA" id="ARBA00022741"/>
    </source>
</evidence>
<dbReference type="CDD" id="cd02020">
    <property type="entry name" value="CMPK"/>
    <property type="match status" value="1"/>
</dbReference>
<evidence type="ECO:0000313" key="10">
    <source>
        <dbReference type="EMBL" id="ADQ80925.1"/>
    </source>
</evidence>
<dbReference type="EMBL" id="CP002345">
    <property type="protein sequence ID" value="ADQ80925.1"/>
    <property type="molecule type" value="Genomic_DNA"/>
</dbReference>
<feature type="domain" description="Cytidylate kinase" evidence="9">
    <location>
        <begin position="6"/>
        <end position="217"/>
    </location>
</feature>
<dbReference type="NCBIfam" id="TIGR00017">
    <property type="entry name" value="cmk"/>
    <property type="match status" value="1"/>
</dbReference>
<keyword evidence="11" id="KW-1185">Reference proteome</keyword>
<dbReference type="GO" id="GO:0015949">
    <property type="term" value="P:nucleobase-containing small molecule interconversion"/>
    <property type="evidence" value="ECO:0007669"/>
    <property type="project" value="TreeGrafter"/>
</dbReference>
<evidence type="ECO:0000259" key="9">
    <source>
        <dbReference type="Pfam" id="PF02224"/>
    </source>
</evidence>
<dbReference type="KEGG" id="ppn:Palpr_2796"/>
<dbReference type="Gene3D" id="3.40.50.300">
    <property type="entry name" value="P-loop containing nucleotide triphosphate hydrolases"/>
    <property type="match status" value="1"/>
</dbReference>
<keyword evidence="2 8" id="KW-0808">Transferase</keyword>
<name>E4T881_PALPW</name>
<evidence type="ECO:0000256" key="4">
    <source>
        <dbReference type="ARBA" id="ARBA00022777"/>
    </source>
</evidence>
<dbReference type="EC" id="2.7.4.25" evidence="8"/>
<dbReference type="AlphaFoldDB" id="E4T881"/>
<dbReference type="Proteomes" id="UP000008718">
    <property type="component" value="Chromosome"/>
</dbReference>
<dbReference type="HOGENOM" id="CLU_079959_0_2_10"/>
<dbReference type="eggNOG" id="COG0283">
    <property type="taxonomic scope" value="Bacteria"/>
</dbReference>
<organism evidence="10 11">
    <name type="scientific">Paludibacter propionicigenes (strain DSM 17365 / JCM 13257 / WB4)</name>
    <dbReference type="NCBI Taxonomy" id="694427"/>
    <lineage>
        <taxon>Bacteria</taxon>
        <taxon>Pseudomonadati</taxon>
        <taxon>Bacteroidota</taxon>
        <taxon>Bacteroidia</taxon>
        <taxon>Bacteroidales</taxon>
        <taxon>Paludibacteraceae</taxon>
        <taxon>Paludibacter</taxon>
    </lineage>
</organism>
<dbReference type="InterPro" id="IPR011994">
    <property type="entry name" value="Cytidylate_kinase_dom"/>
</dbReference>
<dbReference type="GO" id="GO:0005829">
    <property type="term" value="C:cytosol"/>
    <property type="evidence" value="ECO:0007669"/>
    <property type="project" value="TreeGrafter"/>
</dbReference>
<comment type="similarity">
    <text evidence="1 8">Belongs to the cytidylate kinase family. Type 1 subfamily.</text>
</comment>
<keyword evidence="5 8" id="KW-0067">ATP-binding</keyword>
<dbReference type="HAMAP" id="MF_00238">
    <property type="entry name" value="Cytidyl_kinase_type1"/>
    <property type="match status" value="1"/>
</dbReference>
<keyword evidence="3 8" id="KW-0547">Nucleotide-binding</keyword>
<comment type="subcellular location">
    <subcellularLocation>
        <location evidence="8">Cytoplasm</location>
    </subcellularLocation>
</comment>
<evidence type="ECO:0000256" key="2">
    <source>
        <dbReference type="ARBA" id="ARBA00022679"/>
    </source>
</evidence>
<comment type="catalytic activity">
    <reaction evidence="7 8">
        <text>CMP + ATP = CDP + ADP</text>
        <dbReference type="Rhea" id="RHEA:11600"/>
        <dbReference type="ChEBI" id="CHEBI:30616"/>
        <dbReference type="ChEBI" id="CHEBI:58069"/>
        <dbReference type="ChEBI" id="CHEBI:60377"/>
        <dbReference type="ChEBI" id="CHEBI:456216"/>
        <dbReference type="EC" id="2.7.4.25"/>
    </reaction>
</comment>
<dbReference type="GO" id="GO:0036431">
    <property type="term" value="F:dCMP kinase activity"/>
    <property type="evidence" value="ECO:0007669"/>
    <property type="project" value="InterPro"/>
</dbReference>
<keyword evidence="8" id="KW-0963">Cytoplasm</keyword>
<evidence type="ECO:0000256" key="1">
    <source>
        <dbReference type="ARBA" id="ARBA00009427"/>
    </source>
</evidence>
<accession>E4T881</accession>
<feature type="binding site" evidence="8">
    <location>
        <begin position="10"/>
        <end position="18"/>
    </location>
    <ligand>
        <name>ATP</name>
        <dbReference type="ChEBI" id="CHEBI:30616"/>
    </ligand>
</feature>
<evidence type="ECO:0000256" key="7">
    <source>
        <dbReference type="ARBA" id="ARBA00048478"/>
    </source>
</evidence>
<reference evidence="10 11" key="2">
    <citation type="journal article" date="2011" name="Stand. Genomic Sci.">
        <title>Complete genome sequence of Paludibacter propionicigenes type strain (WB4).</title>
        <authorList>
            <person name="Gronow S."/>
            <person name="Munk C."/>
            <person name="Lapidus A."/>
            <person name="Nolan M."/>
            <person name="Lucas S."/>
            <person name="Hammon N."/>
            <person name="Deshpande S."/>
            <person name="Cheng J.F."/>
            <person name="Tapia R."/>
            <person name="Han C."/>
            <person name="Goodwin L."/>
            <person name="Pitluck S."/>
            <person name="Liolios K."/>
            <person name="Ivanova N."/>
            <person name="Mavromatis K."/>
            <person name="Mikhailova N."/>
            <person name="Pati A."/>
            <person name="Chen A."/>
            <person name="Palaniappan K."/>
            <person name="Land M."/>
            <person name="Hauser L."/>
            <person name="Chang Y.J."/>
            <person name="Jeffries C.D."/>
            <person name="Brambilla E."/>
            <person name="Rohde M."/>
            <person name="Goker M."/>
            <person name="Detter J.C."/>
            <person name="Woyke T."/>
            <person name="Bristow J."/>
            <person name="Eisen J.A."/>
            <person name="Markowitz V."/>
            <person name="Hugenholtz P."/>
            <person name="Kyrpides N.C."/>
            <person name="Klenk H.P."/>
        </authorList>
    </citation>
    <scope>NUCLEOTIDE SEQUENCE [LARGE SCALE GENOMIC DNA]</scope>
    <source>
        <strain evidence="11">DSM 17365 / JCM 13257 / WB4</strain>
    </source>
</reference>
<keyword evidence="4 8" id="KW-0418">Kinase</keyword>
<comment type="catalytic activity">
    <reaction evidence="6 8">
        <text>dCMP + ATP = dCDP + ADP</text>
        <dbReference type="Rhea" id="RHEA:25094"/>
        <dbReference type="ChEBI" id="CHEBI:30616"/>
        <dbReference type="ChEBI" id="CHEBI:57566"/>
        <dbReference type="ChEBI" id="CHEBI:58593"/>
        <dbReference type="ChEBI" id="CHEBI:456216"/>
        <dbReference type="EC" id="2.7.4.25"/>
    </reaction>
</comment>